<dbReference type="Proteomes" id="UP000692954">
    <property type="component" value="Unassembled WGS sequence"/>
</dbReference>
<gene>
    <name evidence="1" type="ORF">PSON_ATCC_30995.1.T2130016</name>
</gene>
<name>A0A8S1RL02_9CILI</name>
<protein>
    <submittedName>
        <fullName evidence="1">Uncharacterized protein</fullName>
    </submittedName>
</protein>
<evidence type="ECO:0000313" key="2">
    <source>
        <dbReference type="Proteomes" id="UP000692954"/>
    </source>
</evidence>
<proteinExistence type="predicted"/>
<sequence length="133" mass="16112">MRLHRLVCNWKEIQQLLRENLQAFNRIKVYLLRQNYNIYILNEEKRRLIKQVENFRVKFLIIRITIIKNDEGIELVYGQGGKNNLILRKMLQYEQQVEKMQSEQKKFVSMKLKAQIKVLEESIVSSSFKIKKL</sequence>
<organism evidence="1 2">
    <name type="scientific">Paramecium sonneborni</name>
    <dbReference type="NCBI Taxonomy" id="65129"/>
    <lineage>
        <taxon>Eukaryota</taxon>
        <taxon>Sar</taxon>
        <taxon>Alveolata</taxon>
        <taxon>Ciliophora</taxon>
        <taxon>Intramacronucleata</taxon>
        <taxon>Oligohymenophorea</taxon>
        <taxon>Peniculida</taxon>
        <taxon>Parameciidae</taxon>
        <taxon>Paramecium</taxon>
    </lineage>
</organism>
<dbReference type="AlphaFoldDB" id="A0A8S1RL02"/>
<comment type="caution">
    <text evidence="1">The sequence shown here is derived from an EMBL/GenBank/DDBJ whole genome shotgun (WGS) entry which is preliminary data.</text>
</comment>
<accession>A0A8S1RL02</accession>
<dbReference type="EMBL" id="CAJJDN010000213">
    <property type="protein sequence ID" value="CAD8129271.1"/>
    <property type="molecule type" value="Genomic_DNA"/>
</dbReference>
<evidence type="ECO:0000313" key="1">
    <source>
        <dbReference type="EMBL" id="CAD8129271.1"/>
    </source>
</evidence>
<keyword evidence="2" id="KW-1185">Reference proteome</keyword>
<reference evidence="1" key="1">
    <citation type="submission" date="2021-01" db="EMBL/GenBank/DDBJ databases">
        <authorList>
            <consortium name="Genoscope - CEA"/>
            <person name="William W."/>
        </authorList>
    </citation>
    <scope>NUCLEOTIDE SEQUENCE</scope>
</reference>